<evidence type="ECO:0000256" key="2">
    <source>
        <dbReference type="SAM" id="Phobius"/>
    </source>
</evidence>
<protein>
    <submittedName>
        <fullName evidence="3">Uncharacterized protein</fullName>
    </submittedName>
</protein>
<feature type="region of interest" description="Disordered" evidence="1">
    <location>
        <begin position="1"/>
        <end position="32"/>
    </location>
</feature>
<dbReference type="EMBL" id="JAWJBA010001020">
    <property type="protein sequence ID" value="MDV2687651.1"/>
    <property type="molecule type" value="Genomic_DNA"/>
</dbReference>
<reference evidence="3 4" key="1">
    <citation type="submission" date="2023-10" db="EMBL/GenBank/DDBJ databases">
        <title>Screening of Alkalihalobacillus lindianensis BZ-TG-R113 and Its Alleviation of Salt Stress on Rapeseed Growth.</title>
        <authorList>
            <person name="Zhao B."/>
            <person name="Guo T."/>
        </authorList>
    </citation>
    <scope>NUCLEOTIDE SEQUENCE [LARGE SCALE GENOMIC DNA]</scope>
    <source>
        <strain evidence="3 4">BZ-TG-R113</strain>
    </source>
</reference>
<evidence type="ECO:0000313" key="4">
    <source>
        <dbReference type="Proteomes" id="UP001287282"/>
    </source>
</evidence>
<keyword evidence="2" id="KW-0472">Membrane</keyword>
<dbReference type="RefSeq" id="WP_317124495.1">
    <property type="nucleotide sequence ID" value="NZ_JAWJBA010001020.1"/>
</dbReference>
<organism evidence="3 4">
    <name type="scientific">Alkalihalophilus lindianensis</name>
    <dbReference type="NCBI Taxonomy" id="1630542"/>
    <lineage>
        <taxon>Bacteria</taxon>
        <taxon>Bacillati</taxon>
        <taxon>Bacillota</taxon>
        <taxon>Bacilli</taxon>
        <taxon>Bacillales</taxon>
        <taxon>Bacillaceae</taxon>
        <taxon>Alkalihalophilus</taxon>
    </lineage>
</organism>
<evidence type="ECO:0000256" key="1">
    <source>
        <dbReference type="SAM" id="MobiDB-lite"/>
    </source>
</evidence>
<proteinExistence type="predicted"/>
<sequence length="71" mass="6877">RASTRSLTGVTRKAASGRAKAPPAPGKGRSNLSSGNAGLIVVGVAALVGVGLLVALGDTKDDCTGGECNNN</sequence>
<name>A0ABU3XID8_9BACI</name>
<comment type="caution">
    <text evidence="3">The sequence shown here is derived from an EMBL/GenBank/DDBJ whole genome shotgun (WGS) entry which is preliminary data.</text>
</comment>
<gene>
    <name evidence="3" type="ORF">RYX56_25210</name>
</gene>
<dbReference type="Proteomes" id="UP001287282">
    <property type="component" value="Unassembled WGS sequence"/>
</dbReference>
<feature type="transmembrane region" description="Helical" evidence="2">
    <location>
        <begin position="37"/>
        <end position="56"/>
    </location>
</feature>
<keyword evidence="2" id="KW-1133">Transmembrane helix</keyword>
<accession>A0ABU3XID8</accession>
<feature type="non-terminal residue" evidence="3">
    <location>
        <position position="1"/>
    </location>
</feature>
<keyword evidence="2" id="KW-0812">Transmembrane</keyword>
<keyword evidence="4" id="KW-1185">Reference proteome</keyword>
<evidence type="ECO:0000313" key="3">
    <source>
        <dbReference type="EMBL" id="MDV2687651.1"/>
    </source>
</evidence>